<dbReference type="HOGENOM" id="CLU_130902_2_1_9"/>
<evidence type="ECO:0000313" key="3">
    <source>
        <dbReference type="EMBL" id="ACQ69729.1"/>
    </source>
</evidence>
<dbReference type="Pfam" id="PF03795">
    <property type="entry name" value="YCII"/>
    <property type="match status" value="1"/>
</dbReference>
<gene>
    <name evidence="3" type="ordered locus">EAT1b_0799</name>
</gene>
<evidence type="ECO:0000313" key="4">
    <source>
        <dbReference type="Proteomes" id="UP000000716"/>
    </source>
</evidence>
<dbReference type="Proteomes" id="UP000000716">
    <property type="component" value="Chromosome"/>
</dbReference>
<dbReference type="InterPro" id="IPR005545">
    <property type="entry name" value="YCII"/>
</dbReference>
<protein>
    <submittedName>
        <fullName evidence="3">YCII-related</fullName>
    </submittedName>
</protein>
<dbReference type="SUPFAM" id="SSF54909">
    <property type="entry name" value="Dimeric alpha+beta barrel"/>
    <property type="match status" value="1"/>
</dbReference>
<dbReference type="InterPro" id="IPR011008">
    <property type="entry name" value="Dimeric_a/b-barrel"/>
</dbReference>
<dbReference type="PANTHER" id="PTHR35174">
    <property type="entry name" value="BLL7171 PROTEIN-RELATED"/>
    <property type="match status" value="1"/>
</dbReference>
<evidence type="ECO:0000256" key="1">
    <source>
        <dbReference type="ARBA" id="ARBA00007689"/>
    </source>
</evidence>
<dbReference type="AlphaFoldDB" id="C4L4Y4"/>
<comment type="similarity">
    <text evidence="1">Belongs to the YciI family.</text>
</comment>
<dbReference type="RefSeq" id="WP_012726848.1">
    <property type="nucleotide sequence ID" value="NC_012673.1"/>
</dbReference>
<dbReference type="EMBL" id="CP001615">
    <property type="protein sequence ID" value="ACQ69729.1"/>
    <property type="molecule type" value="Genomic_DNA"/>
</dbReference>
<name>C4L4Y4_EXISA</name>
<keyword evidence="4" id="KW-1185">Reference proteome</keyword>
<dbReference type="PANTHER" id="PTHR35174:SF3">
    <property type="entry name" value="BLL7171 PROTEIN"/>
    <property type="match status" value="1"/>
</dbReference>
<evidence type="ECO:0000259" key="2">
    <source>
        <dbReference type="Pfam" id="PF03795"/>
    </source>
</evidence>
<sequence length="126" mass="14534">MLFLGIGYFNAEKMDEKSEQEMEGIMNQCEPFMKDLYASDRVLLDLGLDTRMKVLKRQSNQITVTDGPFTETKEVIGSTFLIEADDLEDAVRIASLHPTTQVEGVEELGWRLEVRPIHYIYDRKET</sequence>
<dbReference type="OrthoDB" id="9807535at2"/>
<accession>C4L4Y4</accession>
<dbReference type="eggNOG" id="COG3795">
    <property type="taxonomic scope" value="Bacteria"/>
</dbReference>
<dbReference type="Gene3D" id="3.30.70.1060">
    <property type="entry name" value="Dimeric alpha+beta barrel"/>
    <property type="match status" value="1"/>
</dbReference>
<reference evidence="3 4" key="1">
    <citation type="journal article" date="2011" name="J. Bacteriol.">
        <title>Complete genome sequence of the Thermophilic Bacterium Exiguobacterium sp. AT1b.</title>
        <authorList>
            <person name="Vishnivetskaya T.A."/>
            <person name="Lucas S."/>
            <person name="Copeland A."/>
            <person name="Lapidus A."/>
            <person name="Glavina Del Rio T."/>
            <person name="Dalin E."/>
            <person name="Tice H."/>
            <person name="Bruce D.C."/>
            <person name="Goodwin L.A."/>
            <person name="Pitluck S."/>
            <person name="Saunders E."/>
            <person name="Brettin T."/>
            <person name="Detter C."/>
            <person name="Han C."/>
            <person name="Larimer F."/>
            <person name="Land M.L."/>
            <person name="Hauser L.J."/>
            <person name="Kyrpides N.C."/>
            <person name="Ovchinnikova G."/>
            <person name="Kathariou S."/>
            <person name="Ramaley R.F."/>
            <person name="Rodrigues D.F."/>
            <person name="Hendrix C."/>
            <person name="Richardson P."/>
            <person name="Tiedje J.M."/>
        </authorList>
    </citation>
    <scope>NUCLEOTIDE SEQUENCE [LARGE SCALE GENOMIC DNA]</scope>
    <source>
        <strain evidence="4">ATCC BAA-1283 / AT1b</strain>
    </source>
</reference>
<organism evidence="3 4">
    <name type="scientific">Exiguobacterium sp. (strain ATCC BAA-1283 / AT1b)</name>
    <dbReference type="NCBI Taxonomy" id="360911"/>
    <lineage>
        <taxon>Bacteria</taxon>
        <taxon>Bacillati</taxon>
        <taxon>Bacillota</taxon>
        <taxon>Bacilli</taxon>
        <taxon>Bacillales</taxon>
        <taxon>Bacillales Family XII. Incertae Sedis</taxon>
        <taxon>Exiguobacterium</taxon>
    </lineage>
</organism>
<feature type="domain" description="YCII-related" evidence="2">
    <location>
        <begin position="13"/>
        <end position="107"/>
    </location>
</feature>
<dbReference type="STRING" id="360911.EAT1b_0799"/>
<proteinExistence type="inferred from homology"/>
<dbReference type="KEGG" id="eat:EAT1b_0799"/>